<reference evidence="7" key="1">
    <citation type="submission" date="2017-05" db="EMBL/GenBank/DDBJ databases">
        <title>Complete and WGS of Bordetella genogroups.</title>
        <authorList>
            <person name="Spilker T."/>
            <person name="Lipuma J."/>
        </authorList>
    </citation>
    <scope>NUCLEOTIDE SEQUENCE</scope>
    <source>
        <strain evidence="7">AU21707</strain>
    </source>
</reference>
<dbReference type="PROSITE" id="PS50931">
    <property type="entry name" value="HTH_LYSR"/>
    <property type="match status" value="1"/>
</dbReference>
<dbReference type="OrthoDB" id="8587114at2"/>
<dbReference type="InterPro" id="IPR036388">
    <property type="entry name" value="WH-like_DNA-bd_sf"/>
</dbReference>
<dbReference type="EMBL" id="NEVJ01000003">
    <property type="protein sequence ID" value="OZI19483.1"/>
    <property type="molecule type" value="Genomic_DNA"/>
</dbReference>
<keyword evidence="5" id="KW-0804">Transcription</keyword>
<keyword evidence="8" id="KW-1185">Reference proteome</keyword>
<dbReference type="PANTHER" id="PTHR30293">
    <property type="entry name" value="TRANSCRIPTIONAL REGULATORY PROTEIN NAC-RELATED"/>
    <property type="match status" value="1"/>
</dbReference>
<evidence type="ECO:0000256" key="4">
    <source>
        <dbReference type="ARBA" id="ARBA00023159"/>
    </source>
</evidence>
<evidence type="ECO:0000259" key="6">
    <source>
        <dbReference type="PROSITE" id="PS50931"/>
    </source>
</evidence>
<evidence type="ECO:0000256" key="5">
    <source>
        <dbReference type="ARBA" id="ARBA00023163"/>
    </source>
</evidence>
<dbReference type="Gene3D" id="3.40.190.290">
    <property type="match status" value="1"/>
</dbReference>
<accession>A0A261R578</accession>
<keyword evidence="2" id="KW-0805">Transcription regulation</keyword>
<comment type="similarity">
    <text evidence="1">Belongs to the LysR transcriptional regulatory family.</text>
</comment>
<gene>
    <name evidence="7" type="ORF">CAL26_17860</name>
</gene>
<name>A0A261R578_9BORD</name>
<keyword evidence="4" id="KW-0010">Activator</keyword>
<protein>
    <submittedName>
        <fullName evidence="7">LysR family transcriptional regulator</fullName>
    </submittedName>
</protein>
<dbReference type="Gene3D" id="1.10.10.10">
    <property type="entry name" value="Winged helix-like DNA-binding domain superfamily/Winged helix DNA-binding domain"/>
    <property type="match status" value="1"/>
</dbReference>
<dbReference type="Proteomes" id="UP000216857">
    <property type="component" value="Unassembled WGS sequence"/>
</dbReference>
<dbReference type="Pfam" id="PF00126">
    <property type="entry name" value="HTH_1"/>
    <property type="match status" value="1"/>
</dbReference>
<keyword evidence="3" id="KW-0238">DNA-binding</keyword>
<comment type="caution">
    <text evidence="7">The sequence shown here is derived from an EMBL/GenBank/DDBJ whole genome shotgun (WGS) entry which is preliminary data.</text>
</comment>
<organism evidence="7 8">
    <name type="scientific">Bordetella genomosp. 9</name>
    <dbReference type="NCBI Taxonomy" id="1416803"/>
    <lineage>
        <taxon>Bacteria</taxon>
        <taxon>Pseudomonadati</taxon>
        <taxon>Pseudomonadota</taxon>
        <taxon>Betaproteobacteria</taxon>
        <taxon>Burkholderiales</taxon>
        <taxon>Alcaligenaceae</taxon>
        <taxon>Bordetella</taxon>
    </lineage>
</organism>
<evidence type="ECO:0000256" key="3">
    <source>
        <dbReference type="ARBA" id="ARBA00023125"/>
    </source>
</evidence>
<dbReference type="InterPro" id="IPR005119">
    <property type="entry name" value="LysR_subst-bd"/>
</dbReference>
<dbReference type="SUPFAM" id="SSF46785">
    <property type="entry name" value="Winged helix' DNA-binding domain"/>
    <property type="match status" value="1"/>
</dbReference>
<dbReference type="Pfam" id="PF03466">
    <property type="entry name" value="LysR_substrate"/>
    <property type="match status" value="1"/>
</dbReference>
<feature type="domain" description="HTH lysR-type" evidence="6">
    <location>
        <begin position="1"/>
        <end position="58"/>
    </location>
</feature>
<dbReference type="FunFam" id="1.10.10.10:FF:000001">
    <property type="entry name" value="LysR family transcriptional regulator"/>
    <property type="match status" value="1"/>
</dbReference>
<evidence type="ECO:0000313" key="7">
    <source>
        <dbReference type="EMBL" id="OZI19483.1"/>
    </source>
</evidence>
<sequence>MELRQLRSFVRVVELSSMGRAALELGIATSTLSQQISQLESELATRLLQRRSTGVFPTEAGLDFWHQAQVILRQVDAAAAVARQGRFSGQVSIGMATTTAAVLTVPLLSVMRERYPAVRVRIVEGLTAHLAALLNSRQLDLALLFEAYDPKRWSVTPLVDETLFVVARKDLAGLPPALATAKSVQVGQIGDLPLIMPGNSHALRDLMTASFNAVKLSPNVVLEIEGAHSLMRAVRAGLGATVQPGAVLSMLAPDGKTMADDKLLRAIPIEDPSMRRRCLLASFSDDELSPSALATRVTLVQLARQLVQDGVWRGATML</sequence>
<evidence type="ECO:0000256" key="2">
    <source>
        <dbReference type="ARBA" id="ARBA00023015"/>
    </source>
</evidence>
<evidence type="ECO:0000313" key="8">
    <source>
        <dbReference type="Proteomes" id="UP000216857"/>
    </source>
</evidence>
<proteinExistence type="inferred from homology"/>
<dbReference type="PANTHER" id="PTHR30293:SF0">
    <property type="entry name" value="NITROGEN ASSIMILATION REGULATORY PROTEIN NAC"/>
    <property type="match status" value="1"/>
</dbReference>
<evidence type="ECO:0000256" key="1">
    <source>
        <dbReference type="ARBA" id="ARBA00009437"/>
    </source>
</evidence>
<dbReference type="AlphaFoldDB" id="A0A261R578"/>
<dbReference type="InterPro" id="IPR000847">
    <property type="entry name" value="LysR_HTH_N"/>
</dbReference>
<dbReference type="SUPFAM" id="SSF53850">
    <property type="entry name" value="Periplasmic binding protein-like II"/>
    <property type="match status" value="1"/>
</dbReference>
<dbReference type="GO" id="GO:0003677">
    <property type="term" value="F:DNA binding"/>
    <property type="evidence" value="ECO:0007669"/>
    <property type="project" value="UniProtKB-KW"/>
</dbReference>
<dbReference type="GO" id="GO:2000142">
    <property type="term" value="P:regulation of DNA-templated transcription initiation"/>
    <property type="evidence" value="ECO:0007669"/>
    <property type="project" value="TreeGrafter"/>
</dbReference>
<dbReference type="RefSeq" id="WP_094848134.1">
    <property type="nucleotide sequence ID" value="NZ_NEVJ01000003.1"/>
</dbReference>
<dbReference type="InterPro" id="IPR036390">
    <property type="entry name" value="WH_DNA-bd_sf"/>
</dbReference>
<dbReference type="GO" id="GO:0003700">
    <property type="term" value="F:DNA-binding transcription factor activity"/>
    <property type="evidence" value="ECO:0007669"/>
    <property type="project" value="InterPro"/>
</dbReference>